<protein>
    <submittedName>
        <fullName evidence="2">Uncharacterized protein</fullName>
    </submittedName>
</protein>
<evidence type="ECO:0000313" key="3">
    <source>
        <dbReference type="Proteomes" id="UP001484535"/>
    </source>
</evidence>
<dbReference type="RefSeq" id="WP_346784280.1">
    <property type="nucleotide sequence ID" value="NZ_JBDLBR010000002.1"/>
</dbReference>
<name>A0ABV0CW22_9SPHN</name>
<feature type="signal peptide" evidence="1">
    <location>
        <begin position="1"/>
        <end position="24"/>
    </location>
</feature>
<sequence length="283" mass="30945">MSLMAASALAFTGFATVPATPALAEHHEASAPARIGDAPNINGVWQVMNSANWNLEPHSAGPNPLPEGDTLLGAIGAIPAGLGVIEGGEIPYKPEALERLNQNRENVISWDPEAACYLPGIPRATYMPHPFQIIQGDGDDILIAYEYASANRVIHMEEVGIPPIDTWMGTSYGQWEGDTLVVTTLAQGPGLVKLPGGEMIDGVTWLDRTGNYLTNHATVTERFTPMGPNHIEYEATIDDPTIYTRPWTIKMPLYRHMEENAQLLEFKCVPFSEHLLYGDLIEE</sequence>
<gene>
    <name evidence="2" type="ORF">ABDJ38_06565</name>
</gene>
<proteinExistence type="predicted"/>
<dbReference type="Proteomes" id="UP001484535">
    <property type="component" value="Unassembled WGS sequence"/>
</dbReference>
<organism evidence="2 3">
    <name type="scientific">Aurantiacibacter flavus</name>
    <dbReference type="NCBI Taxonomy" id="3145232"/>
    <lineage>
        <taxon>Bacteria</taxon>
        <taxon>Pseudomonadati</taxon>
        <taxon>Pseudomonadota</taxon>
        <taxon>Alphaproteobacteria</taxon>
        <taxon>Sphingomonadales</taxon>
        <taxon>Erythrobacteraceae</taxon>
        <taxon>Aurantiacibacter</taxon>
    </lineage>
</organism>
<keyword evidence="1" id="KW-0732">Signal</keyword>
<accession>A0ABV0CW22</accession>
<keyword evidence="3" id="KW-1185">Reference proteome</keyword>
<reference evidence="2 3" key="1">
    <citation type="submission" date="2024-05" db="EMBL/GenBank/DDBJ databases">
        <authorList>
            <person name="Park S."/>
        </authorList>
    </citation>
    <scope>NUCLEOTIDE SEQUENCE [LARGE SCALE GENOMIC DNA]</scope>
    <source>
        <strain evidence="2 3">DGU5</strain>
    </source>
</reference>
<evidence type="ECO:0000313" key="2">
    <source>
        <dbReference type="EMBL" id="MEN7536831.1"/>
    </source>
</evidence>
<feature type="chain" id="PRO_5045846053" evidence="1">
    <location>
        <begin position="25"/>
        <end position="283"/>
    </location>
</feature>
<comment type="caution">
    <text evidence="2">The sequence shown here is derived from an EMBL/GenBank/DDBJ whole genome shotgun (WGS) entry which is preliminary data.</text>
</comment>
<evidence type="ECO:0000256" key="1">
    <source>
        <dbReference type="SAM" id="SignalP"/>
    </source>
</evidence>
<dbReference type="EMBL" id="JBDLBR010000002">
    <property type="protein sequence ID" value="MEN7536831.1"/>
    <property type="molecule type" value="Genomic_DNA"/>
</dbReference>